<dbReference type="EMBL" id="AP017372">
    <property type="protein sequence ID" value="BAU57028.2"/>
    <property type="molecule type" value="Genomic_DNA"/>
</dbReference>
<dbReference type="AlphaFoldDB" id="A0A110B4T2"/>
<dbReference type="Proteomes" id="UP000218890">
    <property type="component" value="Chromosome"/>
</dbReference>
<evidence type="ECO:0000313" key="1">
    <source>
        <dbReference type="EMBL" id="BAU57028.2"/>
    </source>
</evidence>
<name>A0A110B4T2_HALHR</name>
<accession>A0A110B4T2</accession>
<dbReference type="GO" id="GO:0047355">
    <property type="term" value="F:CDP-glycerol glycerophosphotransferase activity"/>
    <property type="evidence" value="ECO:0007669"/>
    <property type="project" value="InterPro"/>
</dbReference>
<gene>
    <name evidence="1" type="ORF">HH1059_03530</name>
</gene>
<sequence length="309" mass="35750">MGTYNSQAIFWQNDSFTSKITLSGLRRVGKIRNQLIIKLYHGMITKGHEYTGLLTTKNLNNHPKTVMAPYAHFSIAQGAVESYMRYWKEMNDKCAVPEIRALGYPRFYRAMNLRNGDEKVVLPDSIESVLKKHAGDFHKLYAPTRKPRINEIYGFDWERFDEYLEANKMTLYLKLHPLVRCHNLNLPFKQLSRMVILPADGIVDSLELLSRMNCLITDISSVMMEAIALGKPVVHVNVEHEKELLFEHHVALPGANARDFNELSSRLSQCMRGEMDEMIGTIRETWNLNRQDSIEESWSEIWSLRELCG</sequence>
<protein>
    <submittedName>
        <fullName evidence="1">Uncharacterized protein</fullName>
    </submittedName>
</protein>
<organism evidence="1 2">
    <name type="scientific">Halorhodospira halochloris</name>
    <name type="common">Ectothiorhodospira halochloris</name>
    <dbReference type="NCBI Taxonomy" id="1052"/>
    <lineage>
        <taxon>Bacteria</taxon>
        <taxon>Pseudomonadati</taxon>
        <taxon>Pseudomonadota</taxon>
        <taxon>Gammaproteobacteria</taxon>
        <taxon>Chromatiales</taxon>
        <taxon>Ectothiorhodospiraceae</taxon>
        <taxon>Halorhodospira</taxon>
    </lineage>
</organism>
<dbReference type="InterPro" id="IPR043148">
    <property type="entry name" value="TagF_C"/>
</dbReference>
<dbReference type="RefSeq" id="WP_200232715.1">
    <property type="nucleotide sequence ID" value="NZ_NRRM01000015.1"/>
</dbReference>
<reference evidence="1" key="1">
    <citation type="submission" date="2016-02" db="EMBL/GenBank/DDBJ databases">
        <title>Halorhodospira halochloris DSM-1059 complete genome, version 2.</title>
        <authorList>
            <person name="Tsukatani Y."/>
        </authorList>
    </citation>
    <scope>NUCLEOTIDE SEQUENCE</scope>
    <source>
        <strain evidence="1">DSM 1059</strain>
    </source>
</reference>
<dbReference type="Pfam" id="PF04464">
    <property type="entry name" value="Glyphos_transf"/>
    <property type="match status" value="1"/>
</dbReference>
<evidence type="ECO:0000313" key="2">
    <source>
        <dbReference type="Proteomes" id="UP000218890"/>
    </source>
</evidence>
<dbReference type="GO" id="GO:0016020">
    <property type="term" value="C:membrane"/>
    <property type="evidence" value="ECO:0007669"/>
    <property type="project" value="InterPro"/>
</dbReference>
<dbReference type="KEGG" id="hhk:HH1059_03530"/>
<dbReference type="Gene3D" id="3.40.50.12580">
    <property type="match status" value="1"/>
</dbReference>
<proteinExistence type="predicted"/>
<dbReference type="InterPro" id="IPR007554">
    <property type="entry name" value="Glycerophosphate_synth"/>
</dbReference>
<dbReference type="SUPFAM" id="SSF53756">
    <property type="entry name" value="UDP-Glycosyltransferase/glycogen phosphorylase"/>
    <property type="match status" value="1"/>
</dbReference>
<keyword evidence="2" id="KW-1185">Reference proteome</keyword>